<dbReference type="InterPro" id="IPR005814">
    <property type="entry name" value="Aminotrans_3"/>
</dbReference>
<evidence type="ECO:0000256" key="4">
    <source>
        <dbReference type="RuleBase" id="RU003560"/>
    </source>
</evidence>
<dbReference type="Pfam" id="PF00202">
    <property type="entry name" value="Aminotran_3"/>
    <property type="match status" value="1"/>
</dbReference>
<dbReference type="RefSeq" id="WP_273639024.1">
    <property type="nucleotide sequence ID" value="NZ_JAQQXP010000001.1"/>
</dbReference>
<dbReference type="CDD" id="cd00610">
    <property type="entry name" value="OAT_like"/>
    <property type="match status" value="1"/>
</dbReference>
<dbReference type="InterPro" id="IPR015421">
    <property type="entry name" value="PyrdxlP-dep_Trfase_major"/>
</dbReference>
<evidence type="ECO:0000256" key="1">
    <source>
        <dbReference type="ARBA" id="ARBA00001933"/>
    </source>
</evidence>
<organism evidence="5 6">
    <name type="scientific">Alteromonas gilva</name>
    <dbReference type="NCBI Taxonomy" id="2987522"/>
    <lineage>
        <taxon>Bacteria</taxon>
        <taxon>Pseudomonadati</taxon>
        <taxon>Pseudomonadota</taxon>
        <taxon>Gammaproteobacteria</taxon>
        <taxon>Alteromonadales</taxon>
        <taxon>Alteromonadaceae</taxon>
        <taxon>Alteromonas/Salinimonas group</taxon>
        <taxon>Alteromonas</taxon>
    </lineage>
</organism>
<proteinExistence type="inferred from homology"/>
<dbReference type="Gene3D" id="3.90.1150.10">
    <property type="entry name" value="Aspartate Aminotransferase, domain 1"/>
    <property type="match status" value="1"/>
</dbReference>
<evidence type="ECO:0000256" key="2">
    <source>
        <dbReference type="ARBA" id="ARBA00008954"/>
    </source>
</evidence>
<dbReference type="EMBL" id="JAQQXP010000001">
    <property type="protein sequence ID" value="MDC8830267.1"/>
    <property type="molecule type" value="Genomic_DNA"/>
</dbReference>
<dbReference type="InterPro" id="IPR015424">
    <property type="entry name" value="PyrdxlP-dep_Trfase"/>
</dbReference>
<protein>
    <submittedName>
        <fullName evidence="5">Aminotransferase class III-fold pyridoxal phosphate-dependent enzyme</fullName>
    </submittedName>
</protein>
<comment type="cofactor">
    <cofactor evidence="1">
        <name>pyridoxal 5'-phosphate</name>
        <dbReference type="ChEBI" id="CHEBI:597326"/>
    </cofactor>
</comment>
<reference evidence="5 6" key="1">
    <citation type="submission" date="2022-10" db="EMBL/GenBank/DDBJ databases">
        <title>Alteromonas sp. chi3 Genome sequencing.</title>
        <authorList>
            <person name="Park S."/>
        </authorList>
    </citation>
    <scope>NUCLEOTIDE SEQUENCE [LARGE SCALE GENOMIC DNA]</scope>
    <source>
        <strain evidence="6">chi3</strain>
    </source>
</reference>
<name>A0ABT5L053_9ALTE</name>
<accession>A0ABT5L053</accession>
<evidence type="ECO:0000313" key="5">
    <source>
        <dbReference type="EMBL" id="MDC8830267.1"/>
    </source>
</evidence>
<dbReference type="GO" id="GO:0008483">
    <property type="term" value="F:transaminase activity"/>
    <property type="evidence" value="ECO:0007669"/>
    <property type="project" value="UniProtKB-KW"/>
</dbReference>
<gene>
    <name evidence="5" type="ORF">OIK42_05765</name>
</gene>
<dbReference type="Gene3D" id="3.40.640.10">
    <property type="entry name" value="Type I PLP-dependent aspartate aminotransferase-like (Major domain)"/>
    <property type="match status" value="1"/>
</dbReference>
<dbReference type="InterPro" id="IPR049704">
    <property type="entry name" value="Aminotrans_3_PPA_site"/>
</dbReference>
<dbReference type="PANTHER" id="PTHR45688:SF13">
    <property type="entry name" value="ALANINE--GLYOXYLATE AMINOTRANSFERASE 2-LIKE"/>
    <property type="match status" value="1"/>
</dbReference>
<dbReference type="PROSITE" id="PS00600">
    <property type="entry name" value="AA_TRANSFER_CLASS_3"/>
    <property type="match status" value="1"/>
</dbReference>
<dbReference type="InterPro" id="IPR015422">
    <property type="entry name" value="PyrdxlP-dep_Trfase_small"/>
</dbReference>
<comment type="caution">
    <text evidence="5">The sequence shown here is derived from an EMBL/GenBank/DDBJ whole genome shotgun (WGS) entry which is preliminary data.</text>
</comment>
<keyword evidence="5" id="KW-0032">Aminotransferase</keyword>
<evidence type="ECO:0000256" key="3">
    <source>
        <dbReference type="ARBA" id="ARBA00022898"/>
    </source>
</evidence>
<keyword evidence="6" id="KW-1185">Reference proteome</keyword>
<dbReference type="PIRSF" id="PIRSF000521">
    <property type="entry name" value="Transaminase_4ab_Lys_Orn"/>
    <property type="match status" value="1"/>
</dbReference>
<dbReference type="PANTHER" id="PTHR45688">
    <property type="match status" value="1"/>
</dbReference>
<evidence type="ECO:0000313" key="6">
    <source>
        <dbReference type="Proteomes" id="UP001218788"/>
    </source>
</evidence>
<dbReference type="Proteomes" id="UP001218788">
    <property type="component" value="Unassembled WGS sequence"/>
</dbReference>
<comment type="similarity">
    <text evidence="2 4">Belongs to the class-III pyridoxal-phosphate-dependent aminotransferase family.</text>
</comment>
<dbReference type="SUPFAM" id="SSF53383">
    <property type="entry name" value="PLP-dependent transferases"/>
    <property type="match status" value="1"/>
</dbReference>
<keyword evidence="3 4" id="KW-0663">Pyridoxal phosphate</keyword>
<keyword evidence="5" id="KW-0808">Transferase</keyword>
<sequence>MQSQTQSLLQRRYNTMGKYSPLFYEQPIHLARAEGVWMYDQQGNQFLDCYNNVPHVGHCHPAIVDAISRQMSTLNIHTRYLHENIVNYIERLTATFDNGLNAAMLTCSGSEANELALRMARFITGGKGIIVTDAAYHGNTEAVGELGTGFMPEAKLTKRVRSFPIPDTYRGLEGVHDEALKSAYLSHIQAAIEGFEDDGMGLAGMLICPDFANEGLLNIPDDFLKEAAQLVRNAGGLIIFDEVQAGFGRTGKHMWAHQWHDVVPDIVTLGKPMGNGFPLAGLVSNLDNVNAFSQHAMYFNTFGGTPVACAVGNAVLDVLEQENLLSNAVTTGEYVTRGLRALQDKYELIGDVRSLGMFFAVELVHDRITKTPATTIAKKIVNYLRNQGVLISTIGPHDSVLKIRPPMPFQPEHGDRLLHTLEQAFQTLIQDV</sequence>